<reference evidence="1" key="1">
    <citation type="journal article" date="2022" name="bioRxiv">
        <title>Population genetic analysis of Ophidiomyces ophidiicola, the causative agent of snake fungal disease, indicates recent introductions to the USA.</title>
        <authorList>
            <person name="Ladner J.T."/>
            <person name="Palmer J.M."/>
            <person name="Ettinger C.L."/>
            <person name="Stajich J.E."/>
            <person name="Farrell T.M."/>
            <person name="Glorioso B.M."/>
            <person name="Lawson B."/>
            <person name="Price S.J."/>
            <person name="Stengle A.G."/>
            <person name="Grear D.A."/>
            <person name="Lorch J.M."/>
        </authorList>
    </citation>
    <scope>NUCLEOTIDE SEQUENCE</scope>
    <source>
        <strain evidence="1">NWHC 24266-5</strain>
    </source>
</reference>
<sequence length="400" mass="43695">MSAFPNQESSHSAPLLSLTPAQFARLQPHTYVYAHLSPSSDHPRPSTRINGRSESQFRAATVNTGSLTHANGSAVVRIGETTAVCGVRGEILSTDDIPAWSISNTSSGSTAKSPREESTEDDDDTEIQVFNLLVPNLSLSTGCSPAIAASSAPSSLAQSLSHQLLSLLHTSRLIRSRDLRIWSSPNRTPILSQEHSDVTMEDAPASTEPLDAPEIKAFWTLYIDVLIISLAGNPFDAAWAAVVAALRDTRLPKAWWDIDNEMILCSDCVSESTTLQLRGMPISSSFAVFEADPVNDWRKIIVDCQHVESNSEDSMKDDNKTESPKKIKRWILADPDAFEESLCQERACIVVDKSSGASDPVKIIRMEKSGGFYIGKNELKELVNSAAGRWEEWRGLLDGV</sequence>
<name>A0ACB8UNC3_9EURO</name>
<dbReference type="EMBL" id="JALBCA010000144">
    <property type="protein sequence ID" value="KAI2382112.1"/>
    <property type="molecule type" value="Genomic_DNA"/>
</dbReference>
<evidence type="ECO:0000313" key="1">
    <source>
        <dbReference type="EMBL" id="KAI2382112.1"/>
    </source>
</evidence>
<comment type="caution">
    <text evidence="1">The sequence shown here is derived from an EMBL/GenBank/DDBJ whole genome shotgun (WGS) entry which is preliminary data.</text>
</comment>
<proteinExistence type="predicted"/>
<protein>
    <submittedName>
        <fullName evidence="1">Uncharacterized protein</fullName>
    </submittedName>
</protein>
<gene>
    <name evidence="1" type="ORF">LOY88_006314</name>
</gene>
<accession>A0ACB8UNC3</accession>
<organism evidence="1">
    <name type="scientific">Ophidiomyces ophidiicola</name>
    <dbReference type="NCBI Taxonomy" id="1387563"/>
    <lineage>
        <taxon>Eukaryota</taxon>
        <taxon>Fungi</taxon>
        <taxon>Dikarya</taxon>
        <taxon>Ascomycota</taxon>
        <taxon>Pezizomycotina</taxon>
        <taxon>Eurotiomycetes</taxon>
        <taxon>Eurotiomycetidae</taxon>
        <taxon>Onygenales</taxon>
        <taxon>Onygenaceae</taxon>
        <taxon>Ophidiomyces</taxon>
    </lineage>
</organism>